<feature type="transmembrane region" description="Helical" evidence="16">
    <location>
        <begin position="12"/>
        <end position="33"/>
    </location>
</feature>
<keyword evidence="15 16" id="KW-0739">Sodium transport</keyword>
<keyword evidence="14 16" id="KW-0472">Membrane</keyword>
<keyword evidence="8 16" id="KW-1278">Translocase</keyword>
<evidence type="ECO:0000256" key="14">
    <source>
        <dbReference type="ARBA" id="ARBA00023136"/>
    </source>
</evidence>
<dbReference type="PIRSF" id="PIRSF009437">
    <property type="entry name" value="NQR-1_subunit_C"/>
    <property type="match status" value="1"/>
</dbReference>
<evidence type="ECO:0000256" key="1">
    <source>
        <dbReference type="ARBA" id="ARBA00022448"/>
    </source>
</evidence>
<evidence type="ECO:0000256" key="8">
    <source>
        <dbReference type="ARBA" id="ARBA00022967"/>
    </source>
</evidence>
<gene>
    <name evidence="16" type="primary">nqrC</name>
    <name evidence="20" type="ORF">EGC77_15875</name>
    <name evidence="19" type="ORF">EGC80_00980</name>
</gene>
<evidence type="ECO:0000256" key="17">
    <source>
        <dbReference type="PIRNR" id="PIRNR009437"/>
    </source>
</evidence>
<dbReference type="NCBIfam" id="TIGR01938">
    <property type="entry name" value="nqrC"/>
    <property type="match status" value="1"/>
</dbReference>
<comment type="cofactor">
    <cofactor evidence="16 17">
        <name>FMN</name>
        <dbReference type="ChEBI" id="CHEBI:58210"/>
    </cofactor>
</comment>
<keyword evidence="9 16" id="KW-1133">Transmembrane helix</keyword>
<keyword evidence="7 16" id="KW-0812">Transmembrane</keyword>
<evidence type="ECO:0000256" key="12">
    <source>
        <dbReference type="ARBA" id="ARBA00023065"/>
    </source>
</evidence>
<keyword evidence="11 16" id="KW-0915">Sodium</keyword>
<name>A0A3N4DUL2_9GAMM</name>
<evidence type="ECO:0000256" key="11">
    <source>
        <dbReference type="ARBA" id="ARBA00023053"/>
    </source>
</evidence>
<keyword evidence="13 16" id="KW-0830">Ubiquinone</keyword>
<dbReference type="EMBL" id="RKKB01000009">
    <property type="protein sequence ID" value="RPA27938.1"/>
    <property type="molecule type" value="Genomic_DNA"/>
</dbReference>
<keyword evidence="10 16" id="KW-0520">NAD</keyword>
<evidence type="ECO:0000313" key="21">
    <source>
        <dbReference type="Proteomes" id="UP000273778"/>
    </source>
</evidence>
<dbReference type="GO" id="GO:0010181">
    <property type="term" value="F:FMN binding"/>
    <property type="evidence" value="ECO:0007669"/>
    <property type="project" value="UniProtKB-UniRule"/>
</dbReference>
<keyword evidence="6 16" id="KW-0288">FMN</keyword>
<evidence type="ECO:0000256" key="16">
    <source>
        <dbReference type="HAMAP-Rule" id="MF_00427"/>
    </source>
</evidence>
<feature type="domain" description="FMN-binding" evidence="18">
    <location>
        <begin position="143"/>
        <end position="241"/>
    </location>
</feature>
<reference evidence="22" key="2">
    <citation type="submission" date="2018-11" db="EMBL/GenBank/DDBJ databases">
        <title>Shewanella sp. R106.</title>
        <authorList>
            <person name="Hwang Y.J."/>
            <person name="Hwang C.Y."/>
        </authorList>
    </citation>
    <scope>NUCLEOTIDE SEQUENCE [LARGE SCALE GENOMIC DNA]</scope>
    <source>
        <strain evidence="22">R106</strain>
    </source>
</reference>
<dbReference type="GO" id="GO:0016655">
    <property type="term" value="F:oxidoreductase activity, acting on NAD(P)H, quinone or similar compound as acceptor"/>
    <property type="evidence" value="ECO:0007669"/>
    <property type="project" value="UniProtKB-UniRule"/>
</dbReference>
<keyword evidence="21" id="KW-1185">Reference proteome</keyword>
<comment type="catalytic activity">
    <reaction evidence="16 17">
        <text>a ubiquinone + n Na(+)(in) + NADH + H(+) = a ubiquinol + n Na(+)(out) + NAD(+)</text>
        <dbReference type="Rhea" id="RHEA:47748"/>
        <dbReference type="Rhea" id="RHEA-COMP:9565"/>
        <dbReference type="Rhea" id="RHEA-COMP:9566"/>
        <dbReference type="ChEBI" id="CHEBI:15378"/>
        <dbReference type="ChEBI" id="CHEBI:16389"/>
        <dbReference type="ChEBI" id="CHEBI:17976"/>
        <dbReference type="ChEBI" id="CHEBI:29101"/>
        <dbReference type="ChEBI" id="CHEBI:57540"/>
        <dbReference type="ChEBI" id="CHEBI:57945"/>
        <dbReference type="EC" id="7.2.1.1"/>
    </reaction>
</comment>
<evidence type="ECO:0000256" key="3">
    <source>
        <dbReference type="ARBA" id="ARBA00022519"/>
    </source>
</evidence>
<keyword evidence="5 16" id="KW-0285">Flavoprotein</keyword>
<comment type="function">
    <text evidence="16">NQR complex catalyzes the reduction of ubiquinone-1 to ubiquinol by two successive reactions, coupled with the transport of Na(+) ions from the cytoplasm to the periplasm. NqrA to NqrE are probably involved in the second step, the conversion of ubisemiquinone to ubiquinol.</text>
</comment>
<dbReference type="Proteomes" id="UP000273778">
    <property type="component" value="Chromosome"/>
</dbReference>
<dbReference type="RefSeq" id="WP_101032815.1">
    <property type="nucleotide sequence ID" value="NZ_CP034073.1"/>
</dbReference>
<dbReference type="GO" id="GO:0005886">
    <property type="term" value="C:plasma membrane"/>
    <property type="evidence" value="ECO:0007669"/>
    <property type="project" value="UniProtKB-SubCell"/>
</dbReference>
<keyword evidence="3" id="KW-0997">Cell inner membrane</keyword>
<evidence type="ECO:0000313" key="19">
    <source>
        <dbReference type="EMBL" id="AZG33641.1"/>
    </source>
</evidence>
<evidence type="ECO:0000256" key="15">
    <source>
        <dbReference type="ARBA" id="ARBA00023201"/>
    </source>
</evidence>
<dbReference type="InterPro" id="IPR010204">
    <property type="entry name" value="NqrC"/>
</dbReference>
<evidence type="ECO:0000256" key="4">
    <source>
        <dbReference type="ARBA" id="ARBA00022553"/>
    </source>
</evidence>
<organism evidence="20 22">
    <name type="scientific">Shewanella psychromarinicola</name>
    <dbReference type="NCBI Taxonomy" id="2487742"/>
    <lineage>
        <taxon>Bacteria</taxon>
        <taxon>Pseudomonadati</taxon>
        <taxon>Pseudomonadota</taxon>
        <taxon>Gammaproteobacteria</taxon>
        <taxon>Alteromonadales</taxon>
        <taxon>Shewanellaceae</taxon>
        <taxon>Shewanella</taxon>
    </lineage>
</organism>
<keyword evidence="2 16" id="KW-1003">Cell membrane</keyword>
<dbReference type="GO" id="GO:0006814">
    <property type="term" value="P:sodium ion transport"/>
    <property type="evidence" value="ECO:0007669"/>
    <property type="project" value="UniProtKB-UniRule"/>
</dbReference>
<dbReference type="Proteomes" id="UP000278855">
    <property type="component" value="Unassembled WGS sequence"/>
</dbReference>
<comment type="similarity">
    <text evidence="16 17">Belongs to the NqrC family.</text>
</comment>
<dbReference type="HAMAP" id="MF_00427">
    <property type="entry name" value="NqrC"/>
    <property type="match status" value="1"/>
</dbReference>
<evidence type="ECO:0000256" key="13">
    <source>
        <dbReference type="ARBA" id="ARBA00023075"/>
    </source>
</evidence>
<dbReference type="EC" id="7.2.1.1" evidence="16 17"/>
<dbReference type="AlphaFoldDB" id="A0A3N4DUL2"/>
<proteinExistence type="inferred from homology"/>
<dbReference type="OrthoDB" id="9786835at2"/>
<comment type="caution">
    <text evidence="16">Lacks conserved residue(s) required for the propagation of feature annotation.</text>
</comment>
<dbReference type="NCBIfam" id="NF003747">
    <property type="entry name" value="PRK05346.1-2"/>
    <property type="match status" value="1"/>
</dbReference>
<protein>
    <recommendedName>
        <fullName evidence="16 17">Na(+)-translocating NADH-quinone reductase subunit C</fullName>
        <shortName evidence="16 17">Na(+)-NQR subunit C</shortName>
        <shortName evidence="16 17">Na(+)-translocating NQR subunit C</shortName>
        <ecNumber evidence="16 17">7.2.1.1</ecNumber>
    </recommendedName>
    <alternativeName>
        <fullName evidence="16 17">NQR complex subunit C</fullName>
    </alternativeName>
    <alternativeName>
        <fullName evidence="16 17">NQR-1 subunit C</fullName>
    </alternativeName>
</protein>
<comment type="subcellular location">
    <subcellularLocation>
        <location evidence="16">Cell membrane</location>
        <topology evidence="16">Single-pass membrane protein</topology>
    </subcellularLocation>
</comment>
<dbReference type="PANTHER" id="PTHR37838">
    <property type="entry name" value="NA(+)-TRANSLOCATING NADH-QUINONE REDUCTASE SUBUNIT C"/>
    <property type="match status" value="1"/>
</dbReference>
<comment type="subunit">
    <text evidence="16 17">Composed of six subunits; NqrA, NqrB, NqrC, NqrD, NqrE and NqrF.</text>
</comment>
<reference evidence="20" key="3">
    <citation type="submission" date="2018-11" db="EMBL/GenBank/DDBJ databases">
        <authorList>
            <person name="Hwang Y.J."/>
            <person name="Hwang C.Y."/>
        </authorList>
    </citation>
    <scope>NUCLEOTIDE SEQUENCE</scope>
    <source>
        <strain evidence="20">R106</strain>
    </source>
</reference>
<evidence type="ECO:0000313" key="20">
    <source>
        <dbReference type="EMBL" id="RPA27938.1"/>
    </source>
</evidence>
<evidence type="ECO:0000313" key="22">
    <source>
        <dbReference type="Proteomes" id="UP000278855"/>
    </source>
</evidence>
<keyword evidence="1 16" id="KW-0813">Transport</keyword>
<evidence type="ECO:0000259" key="18">
    <source>
        <dbReference type="SMART" id="SM00900"/>
    </source>
</evidence>
<feature type="modified residue" description="FMN phosphoryl threonine" evidence="16">
    <location>
        <position position="224"/>
    </location>
</feature>
<keyword evidence="4 16" id="KW-0597">Phosphoprotein</keyword>
<dbReference type="PANTHER" id="PTHR37838:SF1">
    <property type="entry name" value="NA(+)-TRANSLOCATING NADH-QUINONE REDUCTASE SUBUNIT C"/>
    <property type="match status" value="1"/>
</dbReference>
<dbReference type="SMART" id="SM00900">
    <property type="entry name" value="FMN_bind"/>
    <property type="match status" value="1"/>
</dbReference>
<dbReference type="EMBL" id="CP034073">
    <property type="protein sequence ID" value="AZG33641.1"/>
    <property type="molecule type" value="Genomic_DNA"/>
</dbReference>
<evidence type="ECO:0000256" key="9">
    <source>
        <dbReference type="ARBA" id="ARBA00022989"/>
    </source>
</evidence>
<evidence type="ECO:0000256" key="5">
    <source>
        <dbReference type="ARBA" id="ARBA00022630"/>
    </source>
</evidence>
<accession>A0A3N4DUL2</accession>
<evidence type="ECO:0000256" key="6">
    <source>
        <dbReference type="ARBA" id="ARBA00022643"/>
    </source>
</evidence>
<evidence type="ECO:0000256" key="10">
    <source>
        <dbReference type="ARBA" id="ARBA00023027"/>
    </source>
</evidence>
<dbReference type="InterPro" id="IPR007329">
    <property type="entry name" value="FMN-bd"/>
</dbReference>
<evidence type="ECO:0000256" key="7">
    <source>
        <dbReference type="ARBA" id="ARBA00022692"/>
    </source>
</evidence>
<dbReference type="Pfam" id="PF04205">
    <property type="entry name" value="FMN_bind"/>
    <property type="match status" value="1"/>
</dbReference>
<sequence>MAFKKDTVAGTMVFIIILSLVCSFMITGTVEILKERKLAKKREEVQQYVLKAADIDISQGDFSELFTQRVQPKMVNLATGKVTEKANLLDFDERMAAINPETSTKPKKDIAKIKTMATDIRIFEVYDTKGQLASIVMPIYGKGLWSIIYGYMAIKPDLNTIENIVFYEHGETPGIADFITDPQWLALWQGKTLFDAKGNIAIKVIKGGAKDGDIHGIDGVSGATRSGVGIQRLVEFWFGVEGYQTYLHTLAAAEDK</sequence>
<reference evidence="19 21" key="1">
    <citation type="submission" date="2018-11" db="EMBL/GenBank/DDBJ databases">
        <title>Shewanella sp. M2.</title>
        <authorList>
            <person name="Hwang Y.J."/>
            <person name="Hwang C.Y."/>
        </authorList>
    </citation>
    <scope>NUCLEOTIDE SEQUENCE [LARGE SCALE GENOMIC DNA]</scope>
    <source>
        <strain evidence="19 21">M2</strain>
    </source>
</reference>
<keyword evidence="12 16" id="KW-0406">Ion transport</keyword>
<evidence type="ECO:0000256" key="2">
    <source>
        <dbReference type="ARBA" id="ARBA00022475"/>
    </source>
</evidence>
<dbReference type="KEGG" id="spsr:EGC80_00980"/>